<accession>A0ABY0FM99</accession>
<gene>
    <name evidence="1" type="ORF">G3KMM_00032</name>
</gene>
<reference evidence="1 2" key="1">
    <citation type="journal article" date="2018" name="bioRxiv">
        <title>Evidence of independent acquisition and adaption of ultra-small bacteria to human hosts across the highly diverse yet reduced genomes of the phylum Saccharibacteria.</title>
        <authorList>
            <person name="McLean J.S."/>
            <person name="Bor B."/>
            <person name="To T.T."/>
            <person name="Liu Q."/>
            <person name="Kearns K.A."/>
            <person name="Solden L.M."/>
            <person name="Wrighton K.C."/>
            <person name="He X."/>
            <person name="Shi W."/>
        </authorList>
    </citation>
    <scope>NUCLEOTIDE SEQUENCE [LARGE SCALE GENOMIC DNA]</scope>
    <source>
        <strain evidence="1 2">TM7_KMM_G3_1_HOT_351</strain>
    </source>
</reference>
<dbReference type="RefSeq" id="WP_129603812.1">
    <property type="nucleotide sequence ID" value="NZ_PRLL01000001.1"/>
</dbReference>
<proteinExistence type="predicted"/>
<name>A0ABY0FM99_9BACT</name>
<dbReference type="Proteomes" id="UP001191004">
    <property type="component" value="Unassembled WGS sequence"/>
</dbReference>
<evidence type="ECO:0000313" key="2">
    <source>
        <dbReference type="Proteomes" id="UP001191004"/>
    </source>
</evidence>
<keyword evidence="2" id="KW-1185">Reference proteome</keyword>
<organism evidence="1 2">
    <name type="scientific">Candidatus Nanosyncoccus nanoralicus</name>
    <dbReference type="NCBI Taxonomy" id="2171996"/>
    <lineage>
        <taxon>Bacteria</taxon>
        <taxon>Candidatus Saccharimonadota</taxon>
        <taxon>Candidatus Nanosyncoccalia</taxon>
        <taxon>Candidatus Nanosyncoccales</taxon>
        <taxon>Candidatus Nanosyncoccaceae</taxon>
        <taxon>Candidatus Nanosyncoccus</taxon>
    </lineage>
</organism>
<comment type="caution">
    <text evidence="1">The sequence shown here is derived from an EMBL/GenBank/DDBJ whole genome shotgun (WGS) entry which is preliminary data.</text>
</comment>
<evidence type="ECO:0000313" key="1">
    <source>
        <dbReference type="EMBL" id="RYC73991.1"/>
    </source>
</evidence>
<sequence>MVQNLESRNSINENQNTSNQWDDIAKIAKEVWQKETEKAPDYATDFYRAALSVTRDFDLRRQNLESSGNKMTQQEFEKWEDALSDELEFAGDELEKTDNTLETMAESARAMILTTDEYKTYKTIEAQAGNYYHERSAALKQAIESSGQPESEKDLNSIREFYFAVIDHLDYRYEDPDRVFSMGVKEFDKQRIMAHNNVIKHLNELNDLARKYHVRPFTLRNFCPSDARPKEKQTPAVADLMAYDRYSVQSYYTIAFSSEVKRREAIQERNSRYGG</sequence>
<reference evidence="1 2" key="2">
    <citation type="journal article" date="2020" name="Cell Rep.">
        <title>Acquisition and Adaptation of Ultra-small Parasitic Reduced Genome Bacteria to Mammalian Hosts.</title>
        <authorList>
            <person name="McLean J.S."/>
            <person name="Bor B."/>
            <person name="Kerns K.A."/>
            <person name="Liu Q."/>
            <person name="To T.T."/>
            <person name="Solden L."/>
            <person name="Hendrickson E.L."/>
            <person name="Wrighton K."/>
            <person name="Shi W."/>
            <person name="He X."/>
        </authorList>
    </citation>
    <scope>NUCLEOTIDE SEQUENCE [LARGE SCALE GENOMIC DNA]</scope>
    <source>
        <strain evidence="1 2">TM7_KMM_G3_1_HOT_351</strain>
    </source>
</reference>
<dbReference type="EMBL" id="PRLL01000001">
    <property type="protein sequence ID" value="RYC73991.1"/>
    <property type="molecule type" value="Genomic_DNA"/>
</dbReference>
<protein>
    <submittedName>
        <fullName evidence="1">Uncharacterized protein</fullName>
    </submittedName>
</protein>